<accession>A0A975T053</accession>
<dbReference type="RefSeq" id="WP_216940983.1">
    <property type="nucleotide sequence ID" value="NZ_CP077062.1"/>
</dbReference>
<reference evidence="2" key="1">
    <citation type="submission" date="2021-06" db="EMBL/GenBank/DDBJ databases">
        <title>Complete genome sequence of Nocardioides sp. G188.</title>
        <authorList>
            <person name="Im W.-T."/>
        </authorList>
    </citation>
    <scope>NUCLEOTIDE SEQUENCE</scope>
    <source>
        <strain evidence="2">G188</strain>
    </source>
</reference>
<dbReference type="AlphaFoldDB" id="A0A975T053"/>
<dbReference type="EMBL" id="CP077062">
    <property type="protein sequence ID" value="QWZ09137.1"/>
    <property type="molecule type" value="Genomic_DNA"/>
</dbReference>
<dbReference type="Proteomes" id="UP000683575">
    <property type="component" value="Chromosome"/>
</dbReference>
<feature type="transmembrane region" description="Helical" evidence="1">
    <location>
        <begin position="68"/>
        <end position="90"/>
    </location>
</feature>
<gene>
    <name evidence="2" type="ORF">KRR39_04845</name>
</gene>
<dbReference type="KEGG" id="nps:KRR39_04845"/>
<feature type="transmembrane region" description="Helical" evidence="1">
    <location>
        <begin position="168"/>
        <end position="189"/>
    </location>
</feature>
<evidence type="ECO:0000313" key="2">
    <source>
        <dbReference type="EMBL" id="QWZ09137.1"/>
    </source>
</evidence>
<keyword evidence="1" id="KW-0472">Membrane</keyword>
<evidence type="ECO:0000256" key="1">
    <source>
        <dbReference type="SAM" id="Phobius"/>
    </source>
</evidence>
<feature type="transmembrane region" description="Helical" evidence="1">
    <location>
        <begin position="34"/>
        <end position="56"/>
    </location>
</feature>
<keyword evidence="3" id="KW-1185">Reference proteome</keyword>
<name>A0A975T053_9ACTN</name>
<keyword evidence="1" id="KW-0812">Transmembrane</keyword>
<evidence type="ECO:0000313" key="3">
    <source>
        <dbReference type="Proteomes" id="UP000683575"/>
    </source>
</evidence>
<sequence length="192" mass="19083">MTLVVALLLGLLGLVVVAAFVALALTGRSLGQHLAAFVIVGVLALVALVGVVGGGVTGATSVPGRTILVDLFLVAVLGGSPVTATVLWLVDRGSSRPDTMDRAGEVLRGGAWIGAFERCAVFAAIIAGWPEGIAVVLALKGLGRYSELRGTPPGADGVAASGGVAERFIIGTFASVLWACACAGAHLALTAA</sequence>
<proteinExistence type="predicted"/>
<organism evidence="2 3">
    <name type="scientific">Nocardioides panacis</name>
    <dbReference type="NCBI Taxonomy" id="2849501"/>
    <lineage>
        <taxon>Bacteria</taxon>
        <taxon>Bacillati</taxon>
        <taxon>Actinomycetota</taxon>
        <taxon>Actinomycetes</taxon>
        <taxon>Propionibacteriales</taxon>
        <taxon>Nocardioidaceae</taxon>
        <taxon>Nocardioides</taxon>
    </lineage>
</organism>
<protein>
    <submittedName>
        <fullName evidence="2">Uncharacterized protein</fullName>
    </submittedName>
</protein>
<keyword evidence="1" id="KW-1133">Transmembrane helix</keyword>